<dbReference type="PROSITE" id="PS51257">
    <property type="entry name" value="PROKAR_LIPOPROTEIN"/>
    <property type="match status" value="1"/>
</dbReference>
<name>A0A7D5TWQ0_9EURY</name>
<dbReference type="KEGG" id="hpel:HZS54_21380"/>
<organism evidence="1 2">
    <name type="scientific">Halosimplex pelagicum</name>
    <dbReference type="NCBI Taxonomy" id="869886"/>
    <lineage>
        <taxon>Archaea</taxon>
        <taxon>Methanobacteriati</taxon>
        <taxon>Methanobacteriota</taxon>
        <taxon>Stenosarchaea group</taxon>
        <taxon>Halobacteria</taxon>
        <taxon>Halobacteriales</taxon>
        <taxon>Haloarculaceae</taxon>
        <taxon>Halosimplex</taxon>
    </lineage>
</organism>
<dbReference type="EMBL" id="CP058909">
    <property type="protein sequence ID" value="QLH85072.1"/>
    <property type="molecule type" value="Genomic_DNA"/>
</dbReference>
<dbReference type="InterPro" id="IPR006311">
    <property type="entry name" value="TAT_signal"/>
</dbReference>
<sequence length="327" mass="33241">MRPTRRRFLAAAATATATVGLAGCGNRTVPHGWLDVGAPVGGALRDVTLTTAGPHAVGEGGVVVARQGDAWQTVVENGPAGQGNGLHGVAVTDDARRIWLAGESGAAGAYDPVSGTLTDVSGPVGHTSTWTDVAVAGRAGSERVALLNGSGELLPGRARQGTVRWGELTKPTGGEPGTAVDAVGRTTVVTDAAGGVYGHTGPVDPTERDEAGWTTMGLRGVETAIRDVSAMEPDLITVVTADGAAFDYDGYGWFRTPVAEAALHAVDRRGDDALTTGVDGAVYELADHSWQEADTPTSKALNGCALGTDSYADVAVGDNGTVLERFG</sequence>
<dbReference type="NCBIfam" id="TIGR01409">
    <property type="entry name" value="TAT_signal_seq"/>
    <property type="match status" value="1"/>
</dbReference>
<accession>A0A7D5TWQ0</accession>
<proteinExistence type="predicted"/>
<evidence type="ECO:0000313" key="2">
    <source>
        <dbReference type="Proteomes" id="UP000509346"/>
    </source>
</evidence>
<dbReference type="InterPro" id="IPR019546">
    <property type="entry name" value="TAT_signal_bac_arc"/>
</dbReference>
<dbReference type="AlphaFoldDB" id="A0A7D5TWQ0"/>
<gene>
    <name evidence="1" type="ORF">HZS54_21380</name>
</gene>
<evidence type="ECO:0000313" key="1">
    <source>
        <dbReference type="EMBL" id="QLH85072.1"/>
    </source>
</evidence>
<dbReference type="PROSITE" id="PS51318">
    <property type="entry name" value="TAT"/>
    <property type="match status" value="1"/>
</dbReference>
<keyword evidence="2" id="KW-1185">Reference proteome</keyword>
<protein>
    <submittedName>
        <fullName evidence="1">Twin-arginine translocation signal domain-containing protein</fullName>
    </submittedName>
</protein>
<dbReference type="OrthoDB" id="320255at2157"/>
<reference evidence="1 2" key="1">
    <citation type="submission" date="2020-07" db="EMBL/GenBank/DDBJ databases">
        <title>Halosimplex litoreum sp. nov. and Halosimplex rubrum sp. nov., isolated from different salt environments.</title>
        <authorList>
            <person name="Cui H."/>
        </authorList>
    </citation>
    <scope>NUCLEOTIDE SEQUENCE [LARGE SCALE GENOMIC DNA]</scope>
    <source>
        <strain evidence="1 2">R2</strain>
    </source>
</reference>
<dbReference type="Proteomes" id="UP000509346">
    <property type="component" value="Chromosome"/>
</dbReference>